<name>A0AAP0RRW6_LIQFO</name>
<accession>A0AAP0RRW6</accession>
<keyword evidence="2" id="KW-1185">Reference proteome</keyword>
<reference evidence="1 2" key="1">
    <citation type="journal article" date="2024" name="Plant J.">
        <title>Genome sequences and population genomics reveal climatic adaptation and genomic divergence between two closely related sweetgum species.</title>
        <authorList>
            <person name="Xu W.Q."/>
            <person name="Ren C.Q."/>
            <person name="Zhang X.Y."/>
            <person name="Comes H.P."/>
            <person name="Liu X.H."/>
            <person name="Li Y.G."/>
            <person name="Kettle C.J."/>
            <person name="Jalonen R."/>
            <person name="Gaisberger H."/>
            <person name="Ma Y.Z."/>
            <person name="Qiu Y.X."/>
        </authorList>
    </citation>
    <scope>NUCLEOTIDE SEQUENCE [LARGE SCALE GENOMIC DNA]</scope>
    <source>
        <strain evidence="1">Hangzhou</strain>
    </source>
</reference>
<organism evidence="1 2">
    <name type="scientific">Liquidambar formosana</name>
    <name type="common">Formosan gum</name>
    <dbReference type="NCBI Taxonomy" id="63359"/>
    <lineage>
        <taxon>Eukaryota</taxon>
        <taxon>Viridiplantae</taxon>
        <taxon>Streptophyta</taxon>
        <taxon>Embryophyta</taxon>
        <taxon>Tracheophyta</taxon>
        <taxon>Spermatophyta</taxon>
        <taxon>Magnoliopsida</taxon>
        <taxon>eudicotyledons</taxon>
        <taxon>Gunneridae</taxon>
        <taxon>Pentapetalae</taxon>
        <taxon>Saxifragales</taxon>
        <taxon>Altingiaceae</taxon>
        <taxon>Liquidambar</taxon>
    </lineage>
</organism>
<evidence type="ECO:0000313" key="1">
    <source>
        <dbReference type="EMBL" id="KAK9283518.1"/>
    </source>
</evidence>
<gene>
    <name evidence="1" type="ORF">L1049_011764</name>
</gene>
<protein>
    <submittedName>
        <fullName evidence="1">Uncharacterized protein</fullName>
    </submittedName>
</protein>
<sequence length="176" mass="19813">MPAPCQQELELERQAAPAAHFISTGRSAGIRNRGGLERAHRPYGLSLIHSTSLGFNESFLHREKKLTDFRSYIVWMSSQTSSVFPLMMMMKNEVRKELPELGKYVLDSGEAPERAKRNMYGIYMSEEELLGFACGSTGVQSFPFYKSSDHHLLYLTRTLAEVSLQKIVKGTASCTI</sequence>
<evidence type="ECO:0000313" key="2">
    <source>
        <dbReference type="Proteomes" id="UP001415857"/>
    </source>
</evidence>
<comment type="caution">
    <text evidence="1">The sequence shown here is derived from an EMBL/GenBank/DDBJ whole genome shotgun (WGS) entry which is preliminary data.</text>
</comment>
<dbReference type="AlphaFoldDB" id="A0AAP0RRW6"/>
<dbReference type="EMBL" id="JBBPBK010000006">
    <property type="protein sequence ID" value="KAK9283518.1"/>
    <property type="molecule type" value="Genomic_DNA"/>
</dbReference>
<dbReference type="Proteomes" id="UP001415857">
    <property type="component" value="Unassembled WGS sequence"/>
</dbReference>
<proteinExistence type="predicted"/>